<evidence type="ECO:0000256" key="1">
    <source>
        <dbReference type="ARBA" id="ARBA00022630"/>
    </source>
</evidence>
<evidence type="ECO:0000256" key="2">
    <source>
        <dbReference type="ARBA" id="ARBA00022643"/>
    </source>
</evidence>
<proteinExistence type="predicted"/>
<dbReference type="AlphaFoldDB" id="A0A0B5DZZ1"/>
<evidence type="ECO:0000259" key="5">
    <source>
        <dbReference type="Pfam" id="PF00296"/>
    </source>
</evidence>
<dbReference type="GO" id="GO:0046306">
    <property type="term" value="P:alkanesulfonate catabolic process"/>
    <property type="evidence" value="ECO:0007669"/>
    <property type="project" value="TreeGrafter"/>
</dbReference>
<dbReference type="HOGENOM" id="CLU_027853_1_1_5"/>
<dbReference type="KEGG" id="cid:P73_1975"/>
<dbReference type="STRING" id="1208324.P73_1975"/>
<dbReference type="Proteomes" id="UP000031521">
    <property type="component" value="Chromosome"/>
</dbReference>
<dbReference type="InterPro" id="IPR036661">
    <property type="entry name" value="Luciferase-like_sf"/>
</dbReference>
<name>A0A0B5DZZ1_9RHOB</name>
<gene>
    <name evidence="6" type="ORF">P73_1975</name>
</gene>
<dbReference type="Pfam" id="PF00296">
    <property type="entry name" value="Bac_luciferase"/>
    <property type="match status" value="1"/>
</dbReference>
<dbReference type="InterPro" id="IPR011251">
    <property type="entry name" value="Luciferase-like_dom"/>
</dbReference>
<dbReference type="EMBL" id="CP004393">
    <property type="protein sequence ID" value="AJE46690.1"/>
    <property type="molecule type" value="Genomic_DNA"/>
</dbReference>
<evidence type="ECO:0000256" key="3">
    <source>
        <dbReference type="ARBA" id="ARBA00023002"/>
    </source>
</evidence>
<keyword evidence="3" id="KW-0560">Oxidoreductase</keyword>
<keyword evidence="7" id="KW-1185">Reference proteome</keyword>
<dbReference type="Gene3D" id="3.20.20.30">
    <property type="entry name" value="Luciferase-like domain"/>
    <property type="match status" value="1"/>
</dbReference>
<accession>A0A0B5DZZ1</accession>
<evidence type="ECO:0000256" key="4">
    <source>
        <dbReference type="ARBA" id="ARBA00023033"/>
    </source>
</evidence>
<reference evidence="6 7" key="1">
    <citation type="journal article" date="2014" name="Int. J. Syst. Evol. Microbiol.">
        <title>Celeribacter indicus sp. nov., a polycyclic aromatic hydrocarbon-degrading bacterium from deep-sea sediment and reclassification of Huaishuia halophila as Celeribacter halophilus comb. nov.</title>
        <authorList>
            <person name="Lai Q."/>
            <person name="Cao J."/>
            <person name="Yuan J."/>
            <person name="Li F."/>
            <person name="Shao Z."/>
        </authorList>
    </citation>
    <scope>NUCLEOTIDE SEQUENCE [LARGE SCALE GENOMIC DNA]</scope>
    <source>
        <strain evidence="6">P73</strain>
    </source>
</reference>
<sequence>MEGENMKYGIFLPNGSNGYILSGSTSLYEPTFEHNKQISVEAEELGFDMVLSMMKYRGFGGRTGYWDSCLETFTLMAGLAAVTRKISLFPSVTLLAHHPAVVARMVATIDDISGGRCGLNVVTGWNKPEYTQMGLWPDDSYYARRYELAKEYVSILRQLWADGRCTTQTEHYTLEDCACYPVPRHQPMVVAAGQSPAGMQFVAEVGDRNFVMASGETLKQKVADLKGTARDLGREVGTFACIQIVAEATDEEAEAHTRKIIEDADLGAITAVMASATLDTNPAGTSEQLKNALNRDPADGNAAFMGMPVIRGSYQRVAEQLDRVAEETGIDGVMLCFPDYLKGIRDFGDRIMPHLSSASL</sequence>
<keyword evidence="1" id="KW-0285">Flavoprotein</keyword>
<keyword evidence="4 6" id="KW-0503">Monooxygenase</keyword>
<dbReference type="SUPFAM" id="SSF51679">
    <property type="entry name" value="Bacterial luciferase-like"/>
    <property type="match status" value="1"/>
</dbReference>
<dbReference type="PANTHER" id="PTHR42847:SF4">
    <property type="entry name" value="ALKANESULFONATE MONOOXYGENASE-RELATED"/>
    <property type="match status" value="1"/>
</dbReference>
<evidence type="ECO:0000313" key="7">
    <source>
        <dbReference type="Proteomes" id="UP000031521"/>
    </source>
</evidence>
<dbReference type="PANTHER" id="PTHR42847">
    <property type="entry name" value="ALKANESULFONATE MONOOXYGENASE"/>
    <property type="match status" value="1"/>
</dbReference>
<protein>
    <submittedName>
        <fullName evidence="6">Putative monooxygenase</fullName>
    </submittedName>
</protein>
<evidence type="ECO:0000313" key="6">
    <source>
        <dbReference type="EMBL" id="AJE46690.1"/>
    </source>
</evidence>
<dbReference type="InterPro" id="IPR050172">
    <property type="entry name" value="SsuD_RutA_monooxygenase"/>
</dbReference>
<feature type="domain" description="Luciferase-like" evidence="5">
    <location>
        <begin position="6"/>
        <end position="331"/>
    </location>
</feature>
<keyword evidence="2" id="KW-0288">FMN</keyword>
<dbReference type="GO" id="GO:0008726">
    <property type="term" value="F:alkanesulfonate monooxygenase activity"/>
    <property type="evidence" value="ECO:0007669"/>
    <property type="project" value="TreeGrafter"/>
</dbReference>
<organism evidence="6 7">
    <name type="scientific">Celeribacter indicus</name>
    <dbReference type="NCBI Taxonomy" id="1208324"/>
    <lineage>
        <taxon>Bacteria</taxon>
        <taxon>Pseudomonadati</taxon>
        <taxon>Pseudomonadota</taxon>
        <taxon>Alphaproteobacteria</taxon>
        <taxon>Rhodobacterales</taxon>
        <taxon>Roseobacteraceae</taxon>
        <taxon>Celeribacter</taxon>
    </lineage>
</organism>